<proteinExistence type="predicted"/>
<dbReference type="EMBL" id="BMAV01027451">
    <property type="protein sequence ID" value="GFS59464.1"/>
    <property type="molecule type" value="Genomic_DNA"/>
</dbReference>
<reference evidence="1" key="1">
    <citation type="submission" date="2020-08" db="EMBL/GenBank/DDBJ databases">
        <title>Multicomponent nature underlies the extraordinary mechanical properties of spider dragline silk.</title>
        <authorList>
            <person name="Kono N."/>
            <person name="Nakamura H."/>
            <person name="Mori M."/>
            <person name="Yoshida Y."/>
            <person name="Ohtoshi R."/>
            <person name="Malay A.D."/>
            <person name="Moran D.A.P."/>
            <person name="Tomita M."/>
            <person name="Numata K."/>
            <person name="Arakawa K."/>
        </authorList>
    </citation>
    <scope>NUCLEOTIDE SEQUENCE</scope>
</reference>
<sequence length="103" mass="11887">MESEKAKRTALRKSFTVCINNIEKAIDGGKSSTDDFIELQKSFQNKFRRLSESQEIVSVAILSKEDFATTFEKYFQEAEAYRDRYCKYSCILEKMIQASASSE</sequence>
<keyword evidence="2" id="KW-1185">Reference proteome</keyword>
<evidence type="ECO:0000313" key="1">
    <source>
        <dbReference type="EMBL" id="GFS59464.1"/>
    </source>
</evidence>
<organism evidence="1 2">
    <name type="scientific">Trichonephila inaurata madagascariensis</name>
    <dbReference type="NCBI Taxonomy" id="2747483"/>
    <lineage>
        <taxon>Eukaryota</taxon>
        <taxon>Metazoa</taxon>
        <taxon>Ecdysozoa</taxon>
        <taxon>Arthropoda</taxon>
        <taxon>Chelicerata</taxon>
        <taxon>Arachnida</taxon>
        <taxon>Araneae</taxon>
        <taxon>Araneomorphae</taxon>
        <taxon>Entelegynae</taxon>
        <taxon>Araneoidea</taxon>
        <taxon>Nephilidae</taxon>
        <taxon>Trichonephila</taxon>
        <taxon>Trichonephila inaurata</taxon>
    </lineage>
</organism>
<dbReference type="Proteomes" id="UP000886998">
    <property type="component" value="Unassembled WGS sequence"/>
</dbReference>
<evidence type="ECO:0000313" key="2">
    <source>
        <dbReference type="Proteomes" id="UP000886998"/>
    </source>
</evidence>
<comment type="caution">
    <text evidence="1">The sequence shown here is derived from an EMBL/GenBank/DDBJ whole genome shotgun (WGS) entry which is preliminary data.</text>
</comment>
<dbReference type="OrthoDB" id="6436094at2759"/>
<dbReference type="AlphaFoldDB" id="A0A8X6KMB6"/>
<accession>A0A8X6KMB6</accession>
<protein>
    <submittedName>
        <fullName evidence="1">Uncharacterized protein</fullName>
    </submittedName>
</protein>
<gene>
    <name evidence="1" type="ORF">TNIN_167771</name>
</gene>
<name>A0A8X6KMB6_9ARAC</name>